<reference evidence="2" key="1">
    <citation type="submission" date="2023-10" db="EMBL/GenBank/DDBJ databases">
        <authorList>
            <person name="Guldener U."/>
        </authorList>
    </citation>
    <scope>NUCLEOTIDE SEQUENCE</scope>
    <source>
        <strain evidence="2">Mp4</strain>
    </source>
</reference>
<feature type="compositionally biased region" description="Basic and acidic residues" evidence="1">
    <location>
        <begin position="88"/>
        <end position="99"/>
    </location>
</feature>
<name>A0AAJ4XJL7_9BASI</name>
<dbReference type="AlphaFoldDB" id="A0AAJ4XJL7"/>
<feature type="compositionally biased region" description="Polar residues" evidence="1">
    <location>
        <begin position="571"/>
        <end position="598"/>
    </location>
</feature>
<gene>
    <name evidence="2" type="ORF">MEPE_02050</name>
</gene>
<feature type="compositionally biased region" description="Basic and acidic residues" evidence="1">
    <location>
        <begin position="141"/>
        <end position="156"/>
    </location>
</feature>
<feature type="compositionally biased region" description="Low complexity" evidence="1">
    <location>
        <begin position="40"/>
        <end position="52"/>
    </location>
</feature>
<proteinExistence type="predicted"/>
<feature type="region of interest" description="Disordered" evidence="1">
    <location>
        <begin position="236"/>
        <end position="396"/>
    </location>
</feature>
<organism evidence="2 3">
    <name type="scientific">Melanopsichium pennsylvanicum</name>
    <dbReference type="NCBI Taxonomy" id="63383"/>
    <lineage>
        <taxon>Eukaryota</taxon>
        <taxon>Fungi</taxon>
        <taxon>Dikarya</taxon>
        <taxon>Basidiomycota</taxon>
        <taxon>Ustilaginomycotina</taxon>
        <taxon>Ustilaginomycetes</taxon>
        <taxon>Ustilaginales</taxon>
        <taxon>Ustilaginaceae</taxon>
        <taxon>Melanopsichium</taxon>
    </lineage>
</organism>
<evidence type="ECO:0000313" key="2">
    <source>
        <dbReference type="EMBL" id="SNX83343.1"/>
    </source>
</evidence>
<sequence>MMAAATLPISRSMRIPLSQRQDINDFGFTDSEGVPDEWGPSSIPPTSSNNIPWDDQVVPALRKKLEAESRDISKRISRIQESENGWARSRESIDSRADPRAVFVGEDQSKRMSREVVQHHLESSVDQYHNRFATVRTPSTPKREPFDSPNQRDKRVVGSVLATDATQRAREKARQIAARQKAQQLQQKQQQQQGNGSKDSTLASSDMHGYYSRTDGSFNVIPEIGVAVAANNGSSIQNKRLRTQSTPMRPSLDAVGPPDPLPSRRTHNQSSADPIRPVANGHQRTSSLSRRKAAATAAMDAKLVEEFGPLGHTPSPTAKLLRAHQELDPSSRVSTSSPSVRNRTIQPDAFRSLSPPGKSARYTRESSAPPSFGGSPGDVSEFGGSPGSKSMNSWEDQIIPTVARKLQQEQFLQAGKEGRLSRYEGLIDTWDKNGLPLSRSDVMAIQRQREKKMQEEGQHSQQEQMQDQDRGLKQDEVEEEQVLTPGPAQALQQTGSQLSPVDADLGRSRSGASSKSSAGSQHSQPYQQQKDYQQKAAQHMMQQHPMHQHEQQRQQLQQQHQQVESVPMQEFHSQPSRQPPQNVYQTTSKPAVSTQPQPGVSGGHKDDVVEKGGCCCIVM</sequence>
<feature type="compositionally biased region" description="Basic and acidic residues" evidence="1">
    <location>
        <begin position="447"/>
        <end position="458"/>
    </location>
</feature>
<feature type="region of interest" description="Disordered" evidence="1">
    <location>
        <begin position="127"/>
        <end position="208"/>
    </location>
</feature>
<feature type="compositionally biased region" description="Low complexity" evidence="1">
    <location>
        <begin position="553"/>
        <end position="562"/>
    </location>
</feature>
<dbReference type="EMBL" id="OAPG01000003">
    <property type="protein sequence ID" value="SNX83343.1"/>
    <property type="molecule type" value="Genomic_DNA"/>
</dbReference>
<accession>A0AAJ4XJL7</accession>
<comment type="caution">
    <text evidence="2">The sequence shown here is derived from an EMBL/GenBank/DDBJ whole genome shotgun (WGS) entry which is preliminary data.</text>
</comment>
<feature type="compositionally biased region" description="Polar residues" evidence="1">
    <location>
        <begin position="194"/>
        <end position="204"/>
    </location>
</feature>
<feature type="compositionally biased region" description="Polar residues" evidence="1">
    <location>
        <begin position="236"/>
        <end position="248"/>
    </location>
</feature>
<feature type="compositionally biased region" description="Low complexity" evidence="1">
    <location>
        <begin position="175"/>
        <end position="193"/>
    </location>
</feature>
<evidence type="ECO:0000313" key="3">
    <source>
        <dbReference type="Proteomes" id="UP001294444"/>
    </source>
</evidence>
<feature type="compositionally biased region" description="Low complexity" evidence="1">
    <location>
        <begin position="508"/>
        <end position="545"/>
    </location>
</feature>
<keyword evidence="3" id="KW-1185">Reference proteome</keyword>
<feature type="compositionally biased region" description="Low complexity" evidence="1">
    <location>
        <begin position="330"/>
        <end position="341"/>
    </location>
</feature>
<protein>
    <submittedName>
        <fullName evidence="2">Uncharacterized protein</fullName>
    </submittedName>
</protein>
<feature type="region of interest" description="Disordered" evidence="1">
    <location>
        <begin position="21"/>
        <end position="53"/>
    </location>
</feature>
<dbReference type="Proteomes" id="UP001294444">
    <property type="component" value="Unassembled WGS sequence"/>
</dbReference>
<feature type="region of interest" description="Disordered" evidence="1">
    <location>
        <begin position="428"/>
        <end position="608"/>
    </location>
</feature>
<feature type="compositionally biased region" description="Polar residues" evidence="1">
    <location>
        <begin position="490"/>
        <end position="499"/>
    </location>
</feature>
<evidence type="ECO:0000256" key="1">
    <source>
        <dbReference type="SAM" id="MobiDB-lite"/>
    </source>
</evidence>
<feature type="region of interest" description="Disordered" evidence="1">
    <location>
        <begin position="81"/>
        <end position="100"/>
    </location>
</feature>